<dbReference type="STRING" id="926562.Oweho_1358"/>
<accession>G8R7K2</accession>
<dbReference type="CDD" id="cd09854">
    <property type="entry name" value="PIN_VapC-like"/>
    <property type="match status" value="1"/>
</dbReference>
<dbReference type="SUPFAM" id="SSF88723">
    <property type="entry name" value="PIN domain-like"/>
    <property type="match status" value="1"/>
</dbReference>
<organism evidence="2 3">
    <name type="scientific">Owenweeksia hongkongensis (strain DSM 17368 / CIP 108786 / JCM 12287 / NRRL B-23963 / UST20020801)</name>
    <dbReference type="NCBI Taxonomy" id="926562"/>
    <lineage>
        <taxon>Bacteria</taxon>
        <taxon>Pseudomonadati</taxon>
        <taxon>Bacteroidota</taxon>
        <taxon>Flavobacteriia</taxon>
        <taxon>Flavobacteriales</taxon>
        <taxon>Owenweeksiaceae</taxon>
        <taxon>Owenweeksia</taxon>
    </lineage>
</organism>
<dbReference type="PATRIC" id="fig|926562.3.peg.1367"/>
<feature type="domain" description="PIN" evidence="1">
    <location>
        <begin position="3"/>
        <end position="117"/>
    </location>
</feature>
<protein>
    <submittedName>
        <fullName evidence="2">Putative nucleic acid-binding protein, contains PIN domain</fullName>
    </submittedName>
</protein>
<evidence type="ECO:0000313" key="3">
    <source>
        <dbReference type="Proteomes" id="UP000005631"/>
    </source>
</evidence>
<dbReference type="OrthoDB" id="1148871at2"/>
<sequence length="139" mass="15837">MNVFIDTNILIDLLSQREPHNVEALEIFKLMYDGKCQISVSSITVLNTVYTLTNTYKLKKVLESVDQTTKELNFIPASKSVFQKAFTSGFPDFEDAVQYFSAVEAGNIDYIVTRDKKGFAQSEIPVLTPYQFVKKHLKK</sequence>
<proteinExistence type="predicted"/>
<gene>
    <name evidence="2" type="ordered locus">Oweho_1358</name>
</gene>
<dbReference type="HOGENOM" id="CLU_124456_3_1_10"/>
<evidence type="ECO:0000259" key="1">
    <source>
        <dbReference type="Pfam" id="PF13470"/>
    </source>
</evidence>
<dbReference type="Proteomes" id="UP000005631">
    <property type="component" value="Chromosome"/>
</dbReference>
<evidence type="ECO:0000313" key="2">
    <source>
        <dbReference type="EMBL" id="AEV32355.1"/>
    </source>
</evidence>
<dbReference type="eggNOG" id="COG2402">
    <property type="taxonomic scope" value="Bacteria"/>
</dbReference>
<dbReference type="EMBL" id="CP003156">
    <property type="protein sequence ID" value="AEV32355.1"/>
    <property type="molecule type" value="Genomic_DNA"/>
</dbReference>
<dbReference type="KEGG" id="oho:Oweho_1358"/>
<dbReference type="Pfam" id="PF13470">
    <property type="entry name" value="PIN_3"/>
    <property type="match status" value="1"/>
</dbReference>
<name>G8R7K2_OWEHD</name>
<reference evidence="2 3" key="1">
    <citation type="journal article" date="2012" name="Stand. Genomic Sci.">
        <title>Genome sequence of the orange-pigmented seawater bacterium Owenweeksia hongkongensis type strain (UST20020801(T)).</title>
        <authorList>
            <person name="Riedel T."/>
            <person name="Held B."/>
            <person name="Nolan M."/>
            <person name="Lucas S."/>
            <person name="Lapidus A."/>
            <person name="Tice H."/>
            <person name="Del Rio T.G."/>
            <person name="Cheng J.F."/>
            <person name="Han C."/>
            <person name="Tapia R."/>
            <person name="Goodwin L.A."/>
            <person name="Pitluck S."/>
            <person name="Liolios K."/>
            <person name="Mavromatis K."/>
            <person name="Pagani I."/>
            <person name="Ivanova N."/>
            <person name="Mikhailova N."/>
            <person name="Pati A."/>
            <person name="Chen A."/>
            <person name="Palaniappan K."/>
            <person name="Rohde M."/>
            <person name="Tindall B.J."/>
            <person name="Detter J.C."/>
            <person name="Goker M."/>
            <person name="Woyke T."/>
            <person name="Bristow J."/>
            <person name="Eisen J.A."/>
            <person name="Markowitz V."/>
            <person name="Hugenholtz P."/>
            <person name="Klenk H.P."/>
            <person name="Kyrpides N.C."/>
        </authorList>
    </citation>
    <scope>NUCLEOTIDE SEQUENCE</scope>
    <source>
        <strain evidence="3">DSM 17368 / JCM 12287 / NRRL B-23963</strain>
    </source>
</reference>
<dbReference type="RefSeq" id="WP_014201711.1">
    <property type="nucleotide sequence ID" value="NC_016599.1"/>
</dbReference>
<dbReference type="InterPro" id="IPR002716">
    <property type="entry name" value="PIN_dom"/>
</dbReference>
<dbReference type="AlphaFoldDB" id="G8R7K2"/>
<dbReference type="InterPro" id="IPR029060">
    <property type="entry name" value="PIN-like_dom_sf"/>
</dbReference>
<keyword evidence="3" id="KW-1185">Reference proteome</keyword>
<dbReference type="Gene3D" id="3.40.50.1010">
    <property type="entry name" value="5'-nuclease"/>
    <property type="match status" value="1"/>
</dbReference>